<dbReference type="RefSeq" id="WP_394843878.1">
    <property type="nucleotide sequence ID" value="NZ_CP089982.1"/>
</dbReference>
<sequence>MGTTQLTQAHAKSLDNVLAMIDAGGGKHTTHPDHQAFLKHTAEHGGLAESRYPALHAAIAKATVAAAPDTATKAAPHNFKSAENVVFVAANRETNKLMARVVLTRTRPVAMMKVTAFVAMKQQGSTVVLAHGQVVQFVGQTVQVDTDTETALTVKAGTKVTVLTSWVVNYQDGTTEINSHAVSKVVKASTDPIIKAPVQNKDRTTGDLTNIVIGLARGYSVVGRNADVDYWFWQHEPNDFDMLVPLQGSFKLKQKPASIGINNPALEFDLTLAEGGSSGINQQDAQQYAKYFMLDPTDKTGRTVLFDMHATADDQGSAINFGKCPWVSETRCFFTAKITCAYDDILSGAEEVVITSSVLPDQNPLDGIAHIKPLTYVWHCLAKGTKILLADGATKLVEDITNEDTVMSDGGPRPVLATLAQPHHGRVLVLAFNNGSTLTVSATHPMCTPSGAVQASSLKVGDRVRAHGGEHTTLTSVKEERLAGHVLYNLWLDPTRPGETTFVANGIQVGDYLIQGRLLREAAADPAKVRARLHPSMHTDYASWLEDRSQRKAHARG</sequence>
<reference evidence="2 3" key="1">
    <citation type="submission" date="2021-12" db="EMBL/GenBank/DDBJ databases">
        <title>Discovery of the Pendulisporaceae a myxobacterial family with distinct sporulation behavior and unique specialized metabolism.</title>
        <authorList>
            <person name="Garcia R."/>
            <person name="Popoff A."/>
            <person name="Bader C.D."/>
            <person name="Loehr J."/>
            <person name="Walesch S."/>
            <person name="Walt C."/>
            <person name="Boldt J."/>
            <person name="Bunk B."/>
            <person name="Haeckl F.J.F.P.J."/>
            <person name="Gunesch A.P."/>
            <person name="Birkelbach J."/>
            <person name="Nuebel U."/>
            <person name="Pietschmann T."/>
            <person name="Bach T."/>
            <person name="Mueller R."/>
        </authorList>
    </citation>
    <scope>NUCLEOTIDE SEQUENCE [LARGE SCALE GENOMIC DNA]</scope>
    <source>
        <strain evidence="2 3">MSr12523</strain>
    </source>
</reference>
<dbReference type="InterPro" id="IPR003587">
    <property type="entry name" value="Hint_dom_N"/>
</dbReference>
<dbReference type="CDD" id="cd00081">
    <property type="entry name" value="Hint"/>
    <property type="match status" value="1"/>
</dbReference>
<gene>
    <name evidence="2" type="ORF">LZC95_43350</name>
</gene>
<organism evidence="2 3">
    <name type="scientific">Pendulispora brunnea</name>
    <dbReference type="NCBI Taxonomy" id="2905690"/>
    <lineage>
        <taxon>Bacteria</taxon>
        <taxon>Pseudomonadati</taxon>
        <taxon>Myxococcota</taxon>
        <taxon>Myxococcia</taxon>
        <taxon>Myxococcales</taxon>
        <taxon>Sorangiineae</taxon>
        <taxon>Pendulisporaceae</taxon>
        <taxon>Pendulispora</taxon>
    </lineage>
</organism>
<dbReference type="SUPFAM" id="SSF51294">
    <property type="entry name" value="Hedgehog/intein (Hint) domain"/>
    <property type="match status" value="1"/>
</dbReference>
<dbReference type="SMART" id="SM00306">
    <property type="entry name" value="HintN"/>
    <property type="match status" value="1"/>
</dbReference>
<dbReference type="PROSITE" id="PS50817">
    <property type="entry name" value="INTEIN_N_TER"/>
    <property type="match status" value="1"/>
</dbReference>
<protein>
    <submittedName>
        <fullName evidence="2">Hint domain-containing protein</fullName>
    </submittedName>
</protein>
<dbReference type="InterPro" id="IPR036844">
    <property type="entry name" value="Hint_dom_sf"/>
</dbReference>
<accession>A0ABZ2K7E6</accession>
<evidence type="ECO:0000259" key="1">
    <source>
        <dbReference type="SMART" id="SM00306"/>
    </source>
</evidence>
<name>A0ABZ2K7E6_9BACT</name>
<dbReference type="EMBL" id="CP089982">
    <property type="protein sequence ID" value="WXA93278.1"/>
    <property type="molecule type" value="Genomic_DNA"/>
</dbReference>
<dbReference type="Proteomes" id="UP001379533">
    <property type="component" value="Chromosome"/>
</dbReference>
<feature type="domain" description="Hint" evidence="1">
    <location>
        <begin position="378"/>
        <end position="468"/>
    </location>
</feature>
<evidence type="ECO:0000313" key="3">
    <source>
        <dbReference type="Proteomes" id="UP001379533"/>
    </source>
</evidence>
<dbReference type="InterPro" id="IPR006141">
    <property type="entry name" value="Intein_N"/>
</dbReference>
<keyword evidence="3" id="KW-1185">Reference proteome</keyword>
<evidence type="ECO:0000313" key="2">
    <source>
        <dbReference type="EMBL" id="WXA93278.1"/>
    </source>
</evidence>
<proteinExistence type="predicted"/>
<dbReference type="Gene3D" id="2.170.16.10">
    <property type="entry name" value="Hedgehog/Intein (Hint) domain"/>
    <property type="match status" value="1"/>
</dbReference>